<organism evidence="1 2">
    <name type="scientific">Panagrellus redivivus</name>
    <name type="common">Microworm</name>
    <dbReference type="NCBI Taxonomy" id="6233"/>
    <lineage>
        <taxon>Eukaryota</taxon>
        <taxon>Metazoa</taxon>
        <taxon>Ecdysozoa</taxon>
        <taxon>Nematoda</taxon>
        <taxon>Chromadorea</taxon>
        <taxon>Rhabditida</taxon>
        <taxon>Tylenchina</taxon>
        <taxon>Panagrolaimomorpha</taxon>
        <taxon>Panagrolaimoidea</taxon>
        <taxon>Panagrolaimidae</taxon>
        <taxon>Panagrellus</taxon>
    </lineage>
</organism>
<accession>A0A7E4V685</accession>
<protein>
    <submittedName>
        <fullName evidence="2">Uncharacterized protein</fullName>
    </submittedName>
</protein>
<dbReference type="WBParaSite" id="Pan_g17085.t1">
    <property type="protein sequence ID" value="Pan_g17085.t1"/>
    <property type="gene ID" value="Pan_g17085"/>
</dbReference>
<evidence type="ECO:0000313" key="2">
    <source>
        <dbReference type="WBParaSite" id="Pan_g17085.t1"/>
    </source>
</evidence>
<dbReference type="Proteomes" id="UP000492821">
    <property type="component" value="Unassembled WGS sequence"/>
</dbReference>
<name>A0A7E4V685_PANRE</name>
<dbReference type="AlphaFoldDB" id="A0A7E4V685"/>
<reference evidence="2" key="2">
    <citation type="submission" date="2020-10" db="UniProtKB">
        <authorList>
            <consortium name="WormBaseParasite"/>
        </authorList>
    </citation>
    <scope>IDENTIFICATION</scope>
</reference>
<keyword evidence="1" id="KW-1185">Reference proteome</keyword>
<proteinExistence type="predicted"/>
<evidence type="ECO:0000313" key="1">
    <source>
        <dbReference type="Proteomes" id="UP000492821"/>
    </source>
</evidence>
<sequence length="97" mass="10734">MGSLCSRNNECFRFTSGILQSSIDSSKAPSLEYDTVSYAQKVEAGQATEDFRPSLSSEAVGWTLVELFTSFLSFSPCSIRPIIGMHLPRPWHVTRTA</sequence>
<reference evidence="1" key="1">
    <citation type="journal article" date="2013" name="Genetics">
        <title>The draft genome and transcriptome of Panagrellus redivivus are shaped by the harsh demands of a free-living lifestyle.</title>
        <authorList>
            <person name="Srinivasan J."/>
            <person name="Dillman A.R."/>
            <person name="Macchietto M.G."/>
            <person name="Heikkinen L."/>
            <person name="Lakso M."/>
            <person name="Fracchia K.M."/>
            <person name="Antoshechkin I."/>
            <person name="Mortazavi A."/>
            <person name="Wong G."/>
            <person name="Sternberg P.W."/>
        </authorList>
    </citation>
    <scope>NUCLEOTIDE SEQUENCE [LARGE SCALE GENOMIC DNA]</scope>
    <source>
        <strain evidence="1">MT8872</strain>
    </source>
</reference>